<gene>
    <name evidence="1" type="ORF">LCGC14_0146890</name>
</gene>
<sequence length="175" mass="19916">MPNIVTTIEAFTEEVRRYLRDYPELNRLIKGEEHKDIDIAISMKDAAGDYNMTPPFIGDLQPNKIPTRYLTNFKLGTIIHLLQSVTLLNIRNRLTYNDGGVHVGIFDKQPDIQNWIGMIKPQYMKTLDRYKVSLNLEQAYGGVHSEYYIINNYYDVGEISLLGNTSNIGTGGGVE</sequence>
<protein>
    <submittedName>
        <fullName evidence="1">Uncharacterized protein</fullName>
    </submittedName>
</protein>
<dbReference type="AlphaFoldDB" id="A0A0F9VFK9"/>
<dbReference type="EMBL" id="LAZR01000051">
    <property type="protein sequence ID" value="KKN98577.1"/>
    <property type="molecule type" value="Genomic_DNA"/>
</dbReference>
<evidence type="ECO:0000313" key="1">
    <source>
        <dbReference type="EMBL" id="KKN98577.1"/>
    </source>
</evidence>
<comment type="caution">
    <text evidence="1">The sequence shown here is derived from an EMBL/GenBank/DDBJ whole genome shotgun (WGS) entry which is preliminary data.</text>
</comment>
<proteinExistence type="predicted"/>
<organism evidence="1">
    <name type="scientific">marine sediment metagenome</name>
    <dbReference type="NCBI Taxonomy" id="412755"/>
    <lineage>
        <taxon>unclassified sequences</taxon>
        <taxon>metagenomes</taxon>
        <taxon>ecological metagenomes</taxon>
    </lineage>
</organism>
<reference evidence="1" key="1">
    <citation type="journal article" date="2015" name="Nature">
        <title>Complex archaea that bridge the gap between prokaryotes and eukaryotes.</title>
        <authorList>
            <person name="Spang A."/>
            <person name="Saw J.H."/>
            <person name="Jorgensen S.L."/>
            <person name="Zaremba-Niedzwiedzka K."/>
            <person name="Martijn J."/>
            <person name="Lind A.E."/>
            <person name="van Eijk R."/>
            <person name="Schleper C."/>
            <person name="Guy L."/>
            <person name="Ettema T.J."/>
        </authorList>
    </citation>
    <scope>NUCLEOTIDE SEQUENCE</scope>
</reference>
<name>A0A0F9VFK9_9ZZZZ</name>
<accession>A0A0F9VFK9</accession>